<dbReference type="EMBL" id="VUAV01000016">
    <property type="protein sequence ID" value="KAA8812955.1"/>
    <property type="molecule type" value="Genomic_DNA"/>
</dbReference>
<evidence type="ECO:0000313" key="3">
    <source>
        <dbReference type="EMBL" id="MDT9608973.1"/>
    </source>
</evidence>
<dbReference type="Proteomes" id="UP000460132">
    <property type="component" value="Unassembled WGS sequence"/>
</dbReference>
<dbReference type="Proteomes" id="UP000510660">
    <property type="component" value="Chromosome"/>
</dbReference>
<dbReference type="EMBL" id="MKXG01000410">
    <property type="protein sequence ID" value="PJZ09986.1"/>
    <property type="molecule type" value="Genomic_DNA"/>
</dbReference>
<reference evidence="4 10" key="5">
    <citation type="submission" date="2020-01" db="EMBL/GenBank/DDBJ databases">
        <title>Vaginal microbiome of pregnant Indian women: Insights into the genome of dominants Lactobacillus species.</title>
        <authorList>
            <person name="Das B."/>
            <person name="Mehta O."/>
            <person name="Ghosh T.S."/>
            <person name="Kothidar A."/>
            <person name="Gowtham M.R."/>
            <person name="Mitra R."/>
            <person name="Kshetrapal P."/>
            <person name="Wadhwa N."/>
            <person name="Thiruvengadam R."/>
            <person name="Nair G.B."/>
            <person name="Bhatnagar S."/>
            <person name="Pore S."/>
        </authorList>
    </citation>
    <scope>NUCLEOTIDE SEQUENCE [LARGE SCALE GENOMIC DNA]</scope>
    <source>
        <strain evidence="4 10">Indica2</strain>
    </source>
</reference>
<dbReference type="Proteomes" id="UP001253287">
    <property type="component" value="Unassembled WGS sequence"/>
</dbReference>
<evidence type="ECO:0000313" key="10">
    <source>
        <dbReference type="Proteomes" id="UP000460132"/>
    </source>
</evidence>
<evidence type="ECO:0000313" key="2">
    <source>
        <dbReference type="EMBL" id="KWU04114.1"/>
    </source>
</evidence>
<reference evidence="3" key="6">
    <citation type="submission" date="2023-08" db="EMBL/GenBank/DDBJ databases">
        <title>Lactobacillus from the Female Urinary Tract.</title>
        <authorList>
            <person name="Stegman N."/>
            <person name="Jackson B."/>
            <person name="Steiling M."/>
            <person name="Sedano C."/>
            <person name="Wolfe A."/>
            <person name="Putonti C."/>
        </authorList>
    </citation>
    <scope>NUCLEOTIDE SEQUENCE</scope>
    <source>
        <strain evidence="3">UMB5661</strain>
    </source>
</reference>
<reference evidence="5 8" key="2">
    <citation type="submission" date="2016-10" db="EMBL/GenBank/DDBJ databases">
        <title>WGS of isloates from the oral cavity of healthy individuals.</title>
        <authorList>
            <person name="Sharma S."/>
            <person name="Pal V.K."/>
            <person name="Patil P.B."/>
            <person name="Korpole S."/>
            <person name="Grover V."/>
        </authorList>
    </citation>
    <scope>NUCLEOTIDE SEQUENCE [LARGE SCALE GENOMIC DNA]</scope>
    <source>
        <strain evidence="5 8">DISK12</strain>
    </source>
</reference>
<proteinExistence type="predicted"/>
<reference evidence="2 7" key="1">
    <citation type="journal article" date="2016" name="Microbiology (Mosc.)">
        <title>Comparison of Lactobacillus crispatus isolates from Lactobacillus-dominated vaginal microbiomes with isolates from microbiomes containing bacterial vaginosis-associated bacteria.</title>
        <authorList>
            <person name="Abdelmaksoud A.A."/>
            <person name="Koparde V.N."/>
            <person name="Sheth N.U."/>
            <person name="Serrano M.G."/>
            <person name="Glascock A.L."/>
            <person name="Fettweis J.M."/>
            <person name="Strauss Iii J.F."/>
            <person name="Buck G.A."/>
            <person name="Jefferson K.K."/>
        </authorList>
    </citation>
    <scope>NUCLEOTIDE SEQUENCE [LARGE SCALE GENOMIC DNA]</scope>
    <source>
        <strain evidence="2 7">VMC3</strain>
    </source>
</reference>
<name>A0A120DIJ4_9LACO</name>
<dbReference type="EMBL" id="LJGP01000013">
    <property type="protein sequence ID" value="KWU04114.1"/>
    <property type="molecule type" value="Genomic_DNA"/>
</dbReference>
<evidence type="ECO:0000313" key="11">
    <source>
        <dbReference type="Proteomes" id="UP000510660"/>
    </source>
</evidence>
<dbReference type="Proteomes" id="UP000067598">
    <property type="component" value="Unassembled WGS sequence"/>
</dbReference>
<evidence type="ECO:0000313" key="6">
    <source>
        <dbReference type="EMBL" id="QLL73141.1"/>
    </source>
</evidence>
<evidence type="ECO:0008006" key="12">
    <source>
        <dbReference type="Google" id="ProtNLM"/>
    </source>
</evidence>
<dbReference type="EMBL" id="JAVTXN010000007">
    <property type="protein sequence ID" value="MDT9608973.1"/>
    <property type="molecule type" value="Genomic_DNA"/>
</dbReference>
<dbReference type="EMBL" id="CP047415">
    <property type="protein sequence ID" value="QLL73141.1"/>
    <property type="molecule type" value="Genomic_DNA"/>
</dbReference>
<evidence type="ECO:0000313" key="9">
    <source>
        <dbReference type="Proteomes" id="UP000324504"/>
    </source>
</evidence>
<evidence type="ECO:0000313" key="5">
    <source>
        <dbReference type="EMBL" id="PJZ09986.1"/>
    </source>
</evidence>
<evidence type="ECO:0000313" key="1">
    <source>
        <dbReference type="EMBL" id="KAA8812955.1"/>
    </source>
</evidence>
<accession>A0A120DIJ4</accession>
<dbReference type="RefSeq" id="WP_057726272.1">
    <property type="nucleotide sequence ID" value="NZ_AP025162.1"/>
</dbReference>
<dbReference type="Proteomes" id="UP000324504">
    <property type="component" value="Unassembled WGS sequence"/>
</dbReference>
<protein>
    <recommendedName>
        <fullName evidence="12">Addiction module toxin RelE</fullName>
    </recommendedName>
</protein>
<dbReference type="EMBL" id="WWFF01000009">
    <property type="protein sequence ID" value="MYN54043.1"/>
    <property type="molecule type" value="Genomic_DNA"/>
</dbReference>
<dbReference type="AlphaFoldDB" id="A0A120DIJ4"/>
<sequence>MMLLKFHYERGCKTFFKKHKNEQKIIKQLIDQAITKELATGMTKVKIAAMTRIEEKSIYEFRLNLKKAGSARVAFAVKDEQVLVLLITSNLQKDSFSHELETVLKGSHYAFNSN</sequence>
<reference evidence="6 11" key="4">
    <citation type="submission" date="2020-01" db="EMBL/GenBank/DDBJ databases">
        <title>Complete and circular genome sequences of six lactobacillus isolates from horses.</title>
        <authorList>
            <person name="Hassan H.M."/>
        </authorList>
    </citation>
    <scope>NUCLEOTIDE SEQUENCE [LARGE SCALE GENOMIC DNA]</scope>
    <source>
        <strain evidence="6 11">1D</strain>
    </source>
</reference>
<gene>
    <name evidence="2" type="ORF">AEL95_03625</name>
    <name evidence="5" type="ORF">BHU41_02945</name>
    <name evidence="1" type="ORF">F1C09_03995</name>
    <name evidence="4" type="ORF">GTK63_06930</name>
    <name evidence="6" type="ORF">GTO85_01335</name>
    <name evidence="3" type="ORF">RON39_02350</name>
</gene>
<dbReference type="Proteomes" id="UP000231914">
    <property type="component" value="Unassembled WGS sequence"/>
</dbReference>
<reference evidence="1 9" key="3">
    <citation type="submission" date="2019-09" db="EMBL/GenBank/DDBJ databases">
        <title>Comparative analysis of L. crispatus genomes revealed niche specific adaptation to different host and body sites.</title>
        <authorList>
            <person name="Pan M."/>
            <person name="Hidalgo-Cantabrana C."/>
            <person name="Barrangou R."/>
        </authorList>
    </citation>
    <scope>NUCLEOTIDE SEQUENCE [LARGE SCALE GENOMIC DNA]</scope>
    <source>
        <strain evidence="1 9">NCK2488</strain>
    </source>
</reference>
<dbReference type="PATRIC" id="fig|47770.28.peg.139"/>
<evidence type="ECO:0000313" key="7">
    <source>
        <dbReference type="Proteomes" id="UP000067598"/>
    </source>
</evidence>
<organism evidence="2 7">
    <name type="scientific">Lactobacillus crispatus</name>
    <dbReference type="NCBI Taxonomy" id="47770"/>
    <lineage>
        <taxon>Bacteria</taxon>
        <taxon>Bacillati</taxon>
        <taxon>Bacillota</taxon>
        <taxon>Bacilli</taxon>
        <taxon>Lactobacillales</taxon>
        <taxon>Lactobacillaceae</taxon>
        <taxon>Lactobacillus</taxon>
    </lineage>
</organism>
<evidence type="ECO:0000313" key="4">
    <source>
        <dbReference type="EMBL" id="MYN54043.1"/>
    </source>
</evidence>
<evidence type="ECO:0000313" key="8">
    <source>
        <dbReference type="Proteomes" id="UP000231914"/>
    </source>
</evidence>